<reference evidence="2 3" key="1">
    <citation type="journal article" date="2016" name="Nat. Commun.">
        <title>Ectomycorrhizal ecology is imprinted in the genome of the dominant symbiotic fungus Cenococcum geophilum.</title>
        <authorList>
            <consortium name="DOE Joint Genome Institute"/>
            <person name="Peter M."/>
            <person name="Kohler A."/>
            <person name="Ohm R.A."/>
            <person name="Kuo A."/>
            <person name="Krutzmann J."/>
            <person name="Morin E."/>
            <person name="Arend M."/>
            <person name="Barry K.W."/>
            <person name="Binder M."/>
            <person name="Choi C."/>
            <person name="Clum A."/>
            <person name="Copeland A."/>
            <person name="Grisel N."/>
            <person name="Haridas S."/>
            <person name="Kipfer T."/>
            <person name="LaButti K."/>
            <person name="Lindquist E."/>
            <person name="Lipzen A."/>
            <person name="Maire R."/>
            <person name="Meier B."/>
            <person name="Mihaltcheva S."/>
            <person name="Molinier V."/>
            <person name="Murat C."/>
            <person name="Poggeler S."/>
            <person name="Quandt C.A."/>
            <person name="Sperisen C."/>
            <person name="Tritt A."/>
            <person name="Tisserant E."/>
            <person name="Crous P.W."/>
            <person name="Henrissat B."/>
            <person name="Nehls U."/>
            <person name="Egli S."/>
            <person name="Spatafora J.W."/>
            <person name="Grigoriev I.V."/>
            <person name="Martin F.M."/>
        </authorList>
    </citation>
    <scope>NUCLEOTIDE SEQUENCE [LARGE SCALE GENOMIC DNA]</scope>
    <source>
        <strain evidence="2 3">CBS 207.34</strain>
    </source>
</reference>
<gene>
    <name evidence="2" type="ORF">AOQ84DRAFT_31511</name>
</gene>
<proteinExistence type="predicted"/>
<organism evidence="2 3">
    <name type="scientific">Glonium stellatum</name>
    <dbReference type="NCBI Taxonomy" id="574774"/>
    <lineage>
        <taxon>Eukaryota</taxon>
        <taxon>Fungi</taxon>
        <taxon>Dikarya</taxon>
        <taxon>Ascomycota</taxon>
        <taxon>Pezizomycotina</taxon>
        <taxon>Dothideomycetes</taxon>
        <taxon>Pleosporomycetidae</taxon>
        <taxon>Gloniales</taxon>
        <taxon>Gloniaceae</taxon>
        <taxon>Glonium</taxon>
    </lineage>
</organism>
<name>A0A8E2JTV1_9PEZI</name>
<sequence>MHDTLPFEHNQQTLNYADQKTLAMIDELYHFLSLSLSFPFFLSFLFLFSIRALRQRRVFVPSPFSLFMSLSWAWRHACCFILPVSSHYCCCCCCIILAAATVAFAKIA</sequence>
<evidence type="ECO:0000256" key="1">
    <source>
        <dbReference type="SAM" id="Phobius"/>
    </source>
</evidence>
<dbReference type="EMBL" id="KV749553">
    <property type="protein sequence ID" value="OCL08929.1"/>
    <property type="molecule type" value="Genomic_DNA"/>
</dbReference>
<keyword evidence="3" id="KW-1185">Reference proteome</keyword>
<evidence type="ECO:0000313" key="3">
    <source>
        <dbReference type="Proteomes" id="UP000250140"/>
    </source>
</evidence>
<accession>A0A8E2JTV1</accession>
<feature type="transmembrane region" description="Helical" evidence="1">
    <location>
        <begin position="28"/>
        <end position="50"/>
    </location>
</feature>
<dbReference type="Proteomes" id="UP000250140">
    <property type="component" value="Unassembled WGS sequence"/>
</dbReference>
<evidence type="ECO:0000313" key="2">
    <source>
        <dbReference type="EMBL" id="OCL08929.1"/>
    </source>
</evidence>
<keyword evidence="1" id="KW-1133">Transmembrane helix</keyword>
<dbReference type="AlphaFoldDB" id="A0A8E2JTV1"/>
<feature type="transmembrane region" description="Helical" evidence="1">
    <location>
        <begin position="80"/>
        <end position="105"/>
    </location>
</feature>
<protein>
    <submittedName>
        <fullName evidence="2">Uncharacterized protein</fullName>
    </submittedName>
</protein>
<keyword evidence="1" id="KW-0472">Membrane</keyword>
<keyword evidence="1" id="KW-0812">Transmembrane</keyword>